<dbReference type="PANTHER" id="PTHR46223">
    <property type="entry name" value="HISTONE-LYSINE N-METHYLTRANSFERASE SUV39H"/>
    <property type="match status" value="1"/>
</dbReference>
<dbReference type="InterPro" id="IPR016197">
    <property type="entry name" value="Chromo-like_dom_sf"/>
</dbReference>
<proteinExistence type="predicted"/>
<evidence type="ECO:0000256" key="6">
    <source>
        <dbReference type="ARBA" id="ARBA00022691"/>
    </source>
</evidence>
<evidence type="ECO:0000256" key="10">
    <source>
        <dbReference type="SAM" id="MobiDB-lite"/>
    </source>
</evidence>
<evidence type="ECO:0000259" key="12">
    <source>
        <dbReference type="PROSITE" id="PS50280"/>
    </source>
</evidence>
<dbReference type="PANTHER" id="PTHR46223:SF3">
    <property type="entry name" value="HISTONE-LYSINE N-METHYLTRANSFERASE SET-23"/>
    <property type="match status" value="1"/>
</dbReference>
<evidence type="ECO:0000256" key="8">
    <source>
        <dbReference type="ARBA" id="ARBA00022833"/>
    </source>
</evidence>
<dbReference type="GO" id="GO:0032259">
    <property type="term" value="P:methylation"/>
    <property type="evidence" value="ECO:0007669"/>
    <property type="project" value="UniProtKB-KW"/>
</dbReference>
<dbReference type="GO" id="GO:0008270">
    <property type="term" value="F:zinc ion binding"/>
    <property type="evidence" value="ECO:0007669"/>
    <property type="project" value="InterPro"/>
</dbReference>
<dbReference type="EMBL" id="JAAAJA010000578">
    <property type="protein sequence ID" value="KAG0251648.1"/>
    <property type="molecule type" value="Genomic_DNA"/>
</dbReference>
<feature type="domain" description="Pre-SET" evidence="13">
    <location>
        <begin position="187"/>
        <end position="254"/>
    </location>
</feature>
<organism evidence="15 16">
    <name type="scientific">Mortierella polycephala</name>
    <dbReference type="NCBI Taxonomy" id="41804"/>
    <lineage>
        <taxon>Eukaryota</taxon>
        <taxon>Fungi</taxon>
        <taxon>Fungi incertae sedis</taxon>
        <taxon>Mucoromycota</taxon>
        <taxon>Mortierellomycotina</taxon>
        <taxon>Mortierellomycetes</taxon>
        <taxon>Mortierellales</taxon>
        <taxon>Mortierellaceae</taxon>
        <taxon>Mortierella</taxon>
    </lineage>
</organism>
<protein>
    <recommendedName>
        <fullName evidence="17">Histone-lysine N-methyltransferase</fullName>
    </recommendedName>
</protein>
<dbReference type="Gene3D" id="2.40.50.40">
    <property type="match status" value="1"/>
</dbReference>
<dbReference type="Gene3D" id="2.170.270.10">
    <property type="entry name" value="SET domain"/>
    <property type="match status" value="1"/>
</dbReference>
<dbReference type="PROSITE" id="PS00598">
    <property type="entry name" value="CHROMO_1"/>
    <property type="match status" value="1"/>
</dbReference>
<accession>A0A9P6TYN0</accession>
<keyword evidence="4" id="KW-0489">Methyltransferase</keyword>
<dbReference type="InterPro" id="IPR003616">
    <property type="entry name" value="Post-SET_dom"/>
</dbReference>
<dbReference type="OrthoDB" id="308383at2759"/>
<evidence type="ECO:0000313" key="15">
    <source>
        <dbReference type="EMBL" id="KAG0251648.1"/>
    </source>
</evidence>
<gene>
    <name evidence="15" type="ORF">BG011_007463</name>
</gene>
<dbReference type="InterPro" id="IPR001214">
    <property type="entry name" value="SET_dom"/>
</dbReference>
<evidence type="ECO:0000256" key="3">
    <source>
        <dbReference type="ARBA" id="ARBA00022454"/>
    </source>
</evidence>
<dbReference type="SMART" id="SM00468">
    <property type="entry name" value="PreSET"/>
    <property type="match status" value="1"/>
</dbReference>
<evidence type="ECO:0000256" key="7">
    <source>
        <dbReference type="ARBA" id="ARBA00022723"/>
    </source>
</evidence>
<evidence type="ECO:0000259" key="11">
    <source>
        <dbReference type="PROSITE" id="PS50013"/>
    </source>
</evidence>
<dbReference type="GO" id="GO:0005694">
    <property type="term" value="C:chromosome"/>
    <property type="evidence" value="ECO:0007669"/>
    <property type="project" value="UniProtKB-SubCell"/>
</dbReference>
<dbReference type="Pfam" id="PF00385">
    <property type="entry name" value="Chromo"/>
    <property type="match status" value="1"/>
</dbReference>
<dbReference type="CDD" id="cd00024">
    <property type="entry name" value="CD_CSD"/>
    <property type="match status" value="1"/>
</dbReference>
<dbReference type="Pfam" id="PF00856">
    <property type="entry name" value="SET"/>
    <property type="match status" value="1"/>
</dbReference>
<keyword evidence="3" id="KW-0158">Chromosome</keyword>
<dbReference type="AlphaFoldDB" id="A0A9P6TYN0"/>
<dbReference type="PROSITE" id="PS50868">
    <property type="entry name" value="POST_SET"/>
    <property type="match status" value="1"/>
</dbReference>
<evidence type="ECO:0000256" key="9">
    <source>
        <dbReference type="ARBA" id="ARBA00023242"/>
    </source>
</evidence>
<dbReference type="SUPFAM" id="SSF54160">
    <property type="entry name" value="Chromo domain-like"/>
    <property type="match status" value="1"/>
</dbReference>
<keyword evidence="9" id="KW-0539">Nucleus</keyword>
<dbReference type="GO" id="GO:0005634">
    <property type="term" value="C:nucleus"/>
    <property type="evidence" value="ECO:0007669"/>
    <property type="project" value="UniProtKB-SubCell"/>
</dbReference>
<evidence type="ECO:0000256" key="4">
    <source>
        <dbReference type="ARBA" id="ARBA00022603"/>
    </source>
</evidence>
<dbReference type="Proteomes" id="UP000726737">
    <property type="component" value="Unassembled WGS sequence"/>
</dbReference>
<dbReference type="Pfam" id="PF05033">
    <property type="entry name" value="Pre-SET"/>
    <property type="match status" value="1"/>
</dbReference>
<evidence type="ECO:0000256" key="5">
    <source>
        <dbReference type="ARBA" id="ARBA00022679"/>
    </source>
</evidence>
<dbReference type="PROSITE" id="PS50867">
    <property type="entry name" value="PRE_SET"/>
    <property type="match status" value="1"/>
</dbReference>
<keyword evidence="5" id="KW-0808">Transferase</keyword>
<evidence type="ECO:0008006" key="17">
    <source>
        <dbReference type="Google" id="ProtNLM"/>
    </source>
</evidence>
<dbReference type="SUPFAM" id="SSF82199">
    <property type="entry name" value="SET domain"/>
    <property type="match status" value="1"/>
</dbReference>
<keyword evidence="8" id="KW-0862">Zinc</keyword>
<feature type="domain" description="SET" evidence="12">
    <location>
        <begin position="257"/>
        <end position="386"/>
    </location>
</feature>
<dbReference type="InterPro" id="IPR007728">
    <property type="entry name" value="Pre-SET_dom"/>
</dbReference>
<dbReference type="PROSITE" id="PS50013">
    <property type="entry name" value="CHROMO_2"/>
    <property type="match status" value="1"/>
</dbReference>
<sequence length="428" mass="48239">MTKRKSRKGQSSISPPPQSKRQNYSSRAASIEAVEDETEKESEFEVEEICGIRDIQQGQTPKFFVKWVGYSDSANTWEPLGNLGNCMEMVQGYLLKTFAENVAKTTSYHGKDHAMKSEIRTATVSELLPPTLEQFEDVFNDPDDAALPRLRVESSTANASLPPGFIYLKSRCVYGKGVPEPDRMFASSCACAPGQCTVQNGCDCMKEAVAVNEFGIVPFDREGCVEEKASTLLWECSELCGCGVDCISKVSQQGRPVKLKLKWFPQKGWGVILDQIEAVPPRTFIVRYTGEIITNEEADERDMEYKKHGFTYLFDLDYNNDKKAKYSIDAYMMGNESRFVNHSCDPNLSIYNLAGGETAGDPDVMTLSFWSNRWIQYGDELTVDYNGHYIPSWLKSEQIEREPTQREGQEGMTPCYCGAANCRKWIFD</sequence>
<name>A0A9P6TYN0_9FUNG</name>
<evidence type="ECO:0000256" key="2">
    <source>
        <dbReference type="ARBA" id="ARBA00004286"/>
    </source>
</evidence>
<evidence type="ECO:0000256" key="1">
    <source>
        <dbReference type="ARBA" id="ARBA00004123"/>
    </source>
</evidence>
<dbReference type="PROSITE" id="PS50280">
    <property type="entry name" value="SET"/>
    <property type="match status" value="1"/>
</dbReference>
<reference evidence="15" key="1">
    <citation type="journal article" date="2020" name="Fungal Divers.">
        <title>Resolving the Mortierellaceae phylogeny through synthesis of multi-gene phylogenetics and phylogenomics.</title>
        <authorList>
            <person name="Vandepol N."/>
            <person name="Liber J."/>
            <person name="Desiro A."/>
            <person name="Na H."/>
            <person name="Kennedy M."/>
            <person name="Barry K."/>
            <person name="Grigoriev I.V."/>
            <person name="Miller A.N."/>
            <person name="O'Donnell K."/>
            <person name="Stajich J.E."/>
            <person name="Bonito G."/>
        </authorList>
    </citation>
    <scope>NUCLEOTIDE SEQUENCE</scope>
    <source>
        <strain evidence="15">KOD948</strain>
    </source>
</reference>
<keyword evidence="16" id="KW-1185">Reference proteome</keyword>
<feature type="domain" description="Chromo" evidence="11">
    <location>
        <begin position="44"/>
        <end position="93"/>
    </location>
</feature>
<dbReference type="InterPro" id="IPR023779">
    <property type="entry name" value="Chromodomain_CS"/>
</dbReference>
<evidence type="ECO:0000259" key="13">
    <source>
        <dbReference type="PROSITE" id="PS50867"/>
    </source>
</evidence>
<comment type="subcellular location">
    <subcellularLocation>
        <location evidence="2">Chromosome</location>
    </subcellularLocation>
    <subcellularLocation>
        <location evidence="1">Nucleus</location>
    </subcellularLocation>
</comment>
<dbReference type="InterPro" id="IPR046341">
    <property type="entry name" value="SET_dom_sf"/>
</dbReference>
<dbReference type="InterPro" id="IPR000953">
    <property type="entry name" value="Chromo/chromo_shadow_dom"/>
</dbReference>
<feature type="region of interest" description="Disordered" evidence="10">
    <location>
        <begin position="1"/>
        <end position="40"/>
    </location>
</feature>
<keyword evidence="6" id="KW-0949">S-adenosyl-L-methionine</keyword>
<evidence type="ECO:0000259" key="14">
    <source>
        <dbReference type="PROSITE" id="PS50868"/>
    </source>
</evidence>
<evidence type="ECO:0000313" key="16">
    <source>
        <dbReference type="Proteomes" id="UP000726737"/>
    </source>
</evidence>
<dbReference type="SMART" id="SM00508">
    <property type="entry name" value="PostSET"/>
    <property type="match status" value="1"/>
</dbReference>
<dbReference type="InterPro" id="IPR023780">
    <property type="entry name" value="Chromo_domain"/>
</dbReference>
<feature type="domain" description="Post-SET" evidence="14">
    <location>
        <begin position="411"/>
        <end position="427"/>
    </location>
</feature>
<feature type="compositionally biased region" description="Polar residues" evidence="10">
    <location>
        <begin position="9"/>
        <end position="28"/>
    </location>
</feature>
<dbReference type="SMART" id="SM00298">
    <property type="entry name" value="CHROMO"/>
    <property type="match status" value="1"/>
</dbReference>
<dbReference type="InterPro" id="IPR050973">
    <property type="entry name" value="H3K9_Histone-Lys_N-MTase"/>
</dbReference>
<keyword evidence="7" id="KW-0479">Metal-binding</keyword>
<comment type="caution">
    <text evidence="15">The sequence shown here is derived from an EMBL/GenBank/DDBJ whole genome shotgun (WGS) entry which is preliminary data.</text>
</comment>
<dbReference type="GO" id="GO:0042054">
    <property type="term" value="F:histone methyltransferase activity"/>
    <property type="evidence" value="ECO:0007669"/>
    <property type="project" value="InterPro"/>
</dbReference>
<dbReference type="SMART" id="SM00317">
    <property type="entry name" value="SET"/>
    <property type="match status" value="1"/>
</dbReference>